<dbReference type="PANTHER" id="PTHR46411">
    <property type="entry name" value="FAMILY ATPASE, PUTATIVE-RELATED"/>
    <property type="match status" value="1"/>
</dbReference>
<dbReference type="GO" id="GO:0016887">
    <property type="term" value="F:ATP hydrolysis activity"/>
    <property type="evidence" value="ECO:0007669"/>
    <property type="project" value="InterPro"/>
</dbReference>
<dbReference type="Pfam" id="PF23232">
    <property type="entry name" value="AAA_lid_13"/>
    <property type="match status" value="1"/>
</dbReference>
<dbReference type="Pfam" id="PF00004">
    <property type="entry name" value="AAA"/>
    <property type="match status" value="1"/>
</dbReference>
<gene>
    <name evidence="3" type="ORF">PHACADRAFT_255066</name>
</gene>
<dbReference type="GO" id="GO:0005524">
    <property type="term" value="F:ATP binding"/>
    <property type="evidence" value="ECO:0007669"/>
    <property type="project" value="InterPro"/>
</dbReference>
<dbReference type="KEGG" id="pco:PHACADRAFT_255066"/>
<dbReference type="Proteomes" id="UP000008370">
    <property type="component" value="Unassembled WGS sequence"/>
</dbReference>
<dbReference type="AlphaFoldDB" id="K5WE88"/>
<evidence type="ECO:0000256" key="1">
    <source>
        <dbReference type="SAM" id="MobiDB-lite"/>
    </source>
</evidence>
<feature type="region of interest" description="Disordered" evidence="1">
    <location>
        <begin position="65"/>
        <end position="97"/>
    </location>
</feature>
<dbReference type="Gene3D" id="3.40.50.300">
    <property type="entry name" value="P-loop containing nucleotide triphosphate hydrolases"/>
    <property type="match status" value="1"/>
</dbReference>
<dbReference type="InterPro" id="IPR003593">
    <property type="entry name" value="AAA+_ATPase"/>
</dbReference>
<dbReference type="InterPro" id="IPR003959">
    <property type="entry name" value="ATPase_AAA_core"/>
</dbReference>
<dbReference type="OrthoDB" id="10042665at2759"/>
<sequence length="779" mass="85597">MSHQPPFQARAQAYAMLRGMAFNAQAHELPPPPPPGFYPPGRAFGFSEPHHAPNLAVPIVSGELTDEDPTVGARAPGASETGTLSGAQPEDEDVPTGDPGSILEAKHLDEVVDALTGSVTIRPTPVVAGRTSDTRGKYDVYAFTIVRRFTPAGNPRKLGKTTSYNVIRVLDIRSSELRDVGAQILGRVQGVSWTATPLRVNPQVLLGWLPELEEHLTTLSADDDSPTRTRHQHLSFLINWLKTEYSATLDSLSSLITHAEITFDLLWALYIPRKTILHISCPTTGEPRAVRLVHAEKCQRPEVVGSGSVAFDLSGLSVGLDGGGEGDNSKFLFRLAMEYVEVDVSSKGSQYGYAGLGTVIDIPGFSGAKKISSLGVYPVQYYEGPGGPEGLRERLVQRAKKWLSLAGGVHHLAYKGIAFIWRPTGGGKWVSMKQNVDSRIMIDRQTFAENMPNYEKMTPVMRTLAGRDIDRHALRADIASSQDQLGNAEDLTDEELILAPPNVHGFSLSDKDWLEFSVDLVQSFTWNTEPYENLVIPPDHKAVLTTIVEAHSSVTAAKVDDFVKGKGLGLVVNLYGNPGTGKSLTAEAMSEHLKKPLYVVGAADLGTAAVQVDQALSRILKISATWGAVVLIDEADVFLEERALHHIERNAMVAVFLRHLEYFRGVLFMTTNRVRVFDEAFQSRIHISLRYHDLTAESRRTIWVAFLRKVHGPDVPDGGLTREELRELGEKKINGRQIKNVVKTATALATGRQETLGYRHLVQVLDMMDQFDASHSMYN</sequence>
<dbReference type="GeneID" id="18916214"/>
<name>K5WE88_PHACS</name>
<reference evidence="3 4" key="1">
    <citation type="journal article" date="2012" name="BMC Genomics">
        <title>Comparative genomics of the white-rot fungi, Phanerochaete carnosa and P. chrysosporium, to elucidate the genetic basis of the distinct wood types they colonize.</title>
        <authorList>
            <person name="Suzuki H."/>
            <person name="MacDonald J."/>
            <person name="Syed K."/>
            <person name="Salamov A."/>
            <person name="Hori C."/>
            <person name="Aerts A."/>
            <person name="Henrissat B."/>
            <person name="Wiebenga A."/>
            <person name="vanKuyk P.A."/>
            <person name="Barry K."/>
            <person name="Lindquist E."/>
            <person name="LaButti K."/>
            <person name="Lapidus A."/>
            <person name="Lucas S."/>
            <person name="Coutinho P."/>
            <person name="Gong Y."/>
            <person name="Samejima M."/>
            <person name="Mahadevan R."/>
            <person name="Abou-Zaid M."/>
            <person name="de Vries R.P."/>
            <person name="Igarashi K."/>
            <person name="Yadav J.S."/>
            <person name="Grigoriev I.V."/>
            <person name="Master E.R."/>
        </authorList>
    </citation>
    <scope>NUCLEOTIDE SEQUENCE [LARGE SCALE GENOMIC DNA]</scope>
    <source>
        <strain evidence="3 4">HHB-10118-sp</strain>
    </source>
</reference>
<evidence type="ECO:0000313" key="4">
    <source>
        <dbReference type="Proteomes" id="UP000008370"/>
    </source>
</evidence>
<dbReference type="Pfam" id="PF22942">
    <property type="entry name" value="DUF7025"/>
    <property type="match status" value="1"/>
</dbReference>
<keyword evidence="4" id="KW-1185">Reference proteome</keyword>
<dbReference type="HOGENOM" id="CLU_004471_6_3_1"/>
<proteinExistence type="predicted"/>
<dbReference type="SMART" id="SM00382">
    <property type="entry name" value="AAA"/>
    <property type="match status" value="1"/>
</dbReference>
<dbReference type="RefSeq" id="XP_007395165.1">
    <property type="nucleotide sequence ID" value="XM_007395103.1"/>
</dbReference>
<dbReference type="InParanoid" id="K5WE88"/>
<dbReference type="EMBL" id="JH930471">
    <property type="protein sequence ID" value="EKM57354.1"/>
    <property type="molecule type" value="Genomic_DNA"/>
</dbReference>
<organism evidence="3 4">
    <name type="scientific">Phanerochaete carnosa (strain HHB-10118-sp)</name>
    <name type="common">White-rot fungus</name>
    <name type="synonym">Peniophora carnosa</name>
    <dbReference type="NCBI Taxonomy" id="650164"/>
    <lineage>
        <taxon>Eukaryota</taxon>
        <taxon>Fungi</taxon>
        <taxon>Dikarya</taxon>
        <taxon>Basidiomycota</taxon>
        <taxon>Agaricomycotina</taxon>
        <taxon>Agaricomycetes</taxon>
        <taxon>Polyporales</taxon>
        <taxon>Phanerochaetaceae</taxon>
        <taxon>Phanerochaete</taxon>
    </lineage>
</organism>
<evidence type="ECO:0000313" key="3">
    <source>
        <dbReference type="EMBL" id="EKM57354.1"/>
    </source>
</evidence>
<dbReference type="STRING" id="650164.K5WE88"/>
<accession>K5WE88</accession>
<dbReference type="InterPro" id="IPR054289">
    <property type="entry name" value="DUF7025"/>
</dbReference>
<feature type="domain" description="AAA+ ATPase" evidence="2">
    <location>
        <begin position="568"/>
        <end position="692"/>
    </location>
</feature>
<dbReference type="InterPro" id="IPR027417">
    <property type="entry name" value="P-loop_NTPase"/>
</dbReference>
<protein>
    <recommendedName>
        <fullName evidence="2">AAA+ ATPase domain-containing protein</fullName>
    </recommendedName>
</protein>
<evidence type="ECO:0000259" key="2">
    <source>
        <dbReference type="SMART" id="SM00382"/>
    </source>
</evidence>
<dbReference type="SUPFAM" id="SSF52540">
    <property type="entry name" value="P-loop containing nucleoside triphosphate hydrolases"/>
    <property type="match status" value="1"/>
</dbReference>
<dbReference type="PANTHER" id="PTHR46411:SF3">
    <property type="entry name" value="AAA+ ATPASE DOMAIN-CONTAINING PROTEIN"/>
    <property type="match status" value="1"/>
</dbReference>
<dbReference type="InterPro" id="IPR056599">
    <property type="entry name" value="AAA_lid_fung"/>
</dbReference>